<evidence type="ECO:0000313" key="3">
    <source>
        <dbReference type="Proteomes" id="UP000190092"/>
    </source>
</evidence>
<comment type="similarity">
    <text evidence="1">Belongs to the UPF0065 (bug) family.</text>
</comment>
<dbReference type="EMBL" id="FUWJ01000013">
    <property type="protein sequence ID" value="SKA35596.1"/>
    <property type="molecule type" value="Genomic_DNA"/>
</dbReference>
<sequence>MIKRRSLLVGVATTSIVPRIGLAAGYPDRPIRLVVPYAPGGATDTGARALGERLEKILGQSIVVENKAGGSTIIGTETVAKAKPDGYTLLLAPGALAVNAAFGIALPYNTFKDLAPVARFFDMPILLAASNDAPFKSMQELLATAKAGGPSIPFATAGAGSIQHLWAEYLKTRTGLNLDHVSYKGSSEALRDVVGGHVPLLSDLLMPTATAVRAGKVRGLVVAMPQRSALLPDVPTVGEVGLAGMEGAVPFGVMAPAGVSPEIVARLNAAINDVLHDGGFRDRLAEFGFTLIGGTPDFYAQTLADESAKWRKVIQDAHIPPPA</sequence>
<keyword evidence="3" id="KW-1185">Reference proteome</keyword>
<dbReference type="SUPFAM" id="SSF53850">
    <property type="entry name" value="Periplasmic binding protein-like II"/>
    <property type="match status" value="1"/>
</dbReference>
<dbReference type="InterPro" id="IPR005064">
    <property type="entry name" value="BUG"/>
</dbReference>
<dbReference type="RefSeq" id="WP_085937426.1">
    <property type="nucleotide sequence ID" value="NZ_FUWJ01000013.1"/>
</dbReference>
<dbReference type="Gene3D" id="3.40.190.150">
    <property type="entry name" value="Bordetella uptake gene, domain 1"/>
    <property type="match status" value="1"/>
</dbReference>
<organism evidence="2 3">
    <name type="scientific">Enhydrobacter aerosaccus</name>
    <dbReference type="NCBI Taxonomy" id="225324"/>
    <lineage>
        <taxon>Bacteria</taxon>
        <taxon>Pseudomonadati</taxon>
        <taxon>Pseudomonadota</taxon>
        <taxon>Alphaproteobacteria</taxon>
        <taxon>Hyphomicrobiales</taxon>
        <taxon>Enhydrobacter</taxon>
    </lineage>
</organism>
<dbReference type="Proteomes" id="UP000190092">
    <property type="component" value="Unassembled WGS sequence"/>
</dbReference>
<dbReference type="OrthoDB" id="7374628at2"/>
<dbReference type="CDD" id="cd07012">
    <property type="entry name" value="PBP2_Bug_TTT"/>
    <property type="match status" value="1"/>
</dbReference>
<keyword evidence="2" id="KW-0675">Receptor</keyword>
<dbReference type="PANTHER" id="PTHR42928">
    <property type="entry name" value="TRICARBOXYLATE-BINDING PROTEIN"/>
    <property type="match status" value="1"/>
</dbReference>
<dbReference type="Gene3D" id="3.40.190.10">
    <property type="entry name" value="Periplasmic binding protein-like II"/>
    <property type="match status" value="1"/>
</dbReference>
<dbReference type="AlphaFoldDB" id="A0A1T4T573"/>
<proteinExistence type="inferred from homology"/>
<dbReference type="PIRSF" id="PIRSF017082">
    <property type="entry name" value="YflP"/>
    <property type="match status" value="1"/>
</dbReference>
<evidence type="ECO:0000256" key="1">
    <source>
        <dbReference type="ARBA" id="ARBA00006987"/>
    </source>
</evidence>
<dbReference type="Pfam" id="PF03401">
    <property type="entry name" value="TctC"/>
    <property type="match status" value="1"/>
</dbReference>
<dbReference type="PANTHER" id="PTHR42928:SF5">
    <property type="entry name" value="BLR1237 PROTEIN"/>
    <property type="match status" value="1"/>
</dbReference>
<gene>
    <name evidence="2" type="ORF">SAMN02745126_05691</name>
</gene>
<evidence type="ECO:0000313" key="2">
    <source>
        <dbReference type="EMBL" id="SKA35596.1"/>
    </source>
</evidence>
<dbReference type="InterPro" id="IPR042100">
    <property type="entry name" value="Bug_dom1"/>
</dbReference>
<dbReference type="STRING" id="225324.SAMN02745126_05691"/>
<name>A0A1T4T573_9HYPH</name>
<accession>A0A1T4T573</accession>
<protein>
    <submittedName>
        <fullName evidence="2">Tripartite-type tricarboxylate transporter, receptor component TctC</fullName>
    </submittedName>
</protein>
<reference evidence="3" key="1">
    <citation type="submission" date="2017-02" db="EMBL/GenBank/DDBJ databases">
        <authorList>
            <person name="Varghese N."/>
            <person name="Submissions S."/>
        </authorList>
    </citation>
    <scope>NUCLEOTIDE SEQUENCE [LARGE SCALE GENOMIC DNA]</scope>
    <source>
        <strain evidence="3">ATCC 27094</strain>
    </source>
</reference>